<name>A0YDA2_9GAMM</name>
<dbReference type="Proteomes" id="UP000004931">
    <property type="component" value="Unassembled WGS sequence"/>
</dbReference>
<dbReference type="NCBIfam" id="TIGR00249">
    <property type="entry name" value="sixA"/>
    <property type="match status" value="1"/>
</dbReference>
<sequence length="160" mass="17694">MKVVVIRHGEAETNAVSDQARNLTDYGRAQAGLAGECLRRWSIEFDQVWVSPYLRTIQTADAVLQAFQGISIHREETSLLTPDAPAEKVVDRIAEIPDCNLLIVSHQPLVSGLVGIFEYADPRRGPPMSPASMVLLTAETILAGCCRLEWTKHAPYEHQS</sequence>
<dbReference type="InterPro" id="IPR001345">
    <property type="entry name" value="PG/BPGM_mutase_AS"/>
</dbReference>
<dbReference type="Gene3D" id="3.40.50.1240">
    <property type="entry name" value="Phosphoglycerate mutase-like"/>
    <property type="match status" value="1"/>
</dbReference>
<evidence type="ECO:0000256" key="2">
    <source>
        <dbReference type="PIRSR" id="PIRSR613078-2"/>
    </source>
</evidence>
<dbReference type="PROSITE" id="PS00175">
    <property type="entry name" value="PG_MUTASE"/>
    <property type="match status" value="1"/>
</dbReference>
<dbReference type="CDD" id="cd07067">
    <property type="entry name" value="HP_PGM_like"/>
    <property type="match status" value="1"/>
</dbReference>
<comment type="caution">
    <text evidence="3">The sequence shown here is derived from an EMBL/GenBank/DDBJ whole genome shotgun (WGS) entry which is preliminary data.</text>
</comment>
<dbReference type="GO" id="GO:0101006">
    <property type="term" value="F:protein histidine phosphatase activity"/>
    <property type="evidence" value="ECO:0007669"/>
    <property type="project" value="InterPro"/>
</dbReference>
<organism evidence="3 4">
    <name type="scientific">marine gamma proteobacterium HTCC2143</name>
    <dbReference type="NCBI Taxonomy" id="247633"/>
    <lineage>
        <taxon>Bacteria</taxon>
        <taxon>Pseudomonadati</taxon>
        <taxon>Pseudomonadota</taxon>
        <taxon>Gammaproteobacteria</taxon>
        <taxon>Cellvibrionales</taxon>
        <taxon>Spongiibacteraceae</taxon>
        <taxon>BD1-7 clade</taxon>
    </lineage>
</organism>
<dbReference type="PANTHER" id="PTHR20935:SF1">
    <property type="entry name" value="SLL1549 PROTEIN"/>
    <property type="match status" value="1"/>
</dbReference>
<evidence type="ECO:0000313" key="4">
    <source>
        <dbReference type="Proteomes" id="UP000004931"/>
    </source>
</evidence>
<dbReference type="AlphaFoldDB" id="A0YDA2"/>
<feature type="binding site" evidence="2">
    <location>
        <position position="55"/>
    </location>
    <ligand>
        <name>substrate</name>
    </ligand>
</feature>
<dbReference type="InterPro" id="IPR004449">
    <property type="entry name" value="SixA"/>
</dbReference>
<protein>
    <submittedName>
        <fullName evidence="3">Phosphohistidine phosphatase SixA</fullName>
    </submittedName>
</protein>
<evidence type="ECO:0000313" key="3">
    <source>
        <dbReference type="EMBL" id="EAW31205.1"/>
    </source>
</evidence>
<proteinExistence type="predicted"/>
<evidence type="ECO:0000256" key="1">
    <source>
        <dbReference type="ARBA" id="ARBA00022801"/>
    </source>
</evidence>
<reference evidence="3 4" key="1">
    <citation type="journal article" date="2010" name="J. Bacteriol.">
        <title>Genome sequence of the oligotrophic marine Gammaproteobacterium HTCC2143, isolated from the Oregon Coast.</title>
        <authorList>
            <person name="Oh H.M."/>
            <person name="Kang I."/>
            <person name="Ferriera S."/>
            <person name="Giovannoni S.J."/>
            <person name="Cho J.C."/>
        </authorList>
    </citation>
    <scope>NUCLEOTIDE SEQUENCE [LARGE SCALE GENOMIC DNA]</scope>
    <source>
        <strain evidence="3 4">HTCC2143</strain>
    </source>
</reference>
<keyword evidence="4" id="KW-1185">Reference proteome</keyword>
<dbReference type="InterPro" id="IPR051021">
    <property type="entry name" value="Mito_Ser/Thr_phosphatase"/>
</dbReference>
<dbReference type="PANTHER" id="PTHR20935">
    <property type="entry name" value="PHOSPHOGLYCERATE MUTASE-RELATED"/>
    <property type="match status" value="1"/>
</dbReference>
<feature type="binding site" evidence="2">
    <location>
        <begin position="7"/>
        <end position="14"/>
    </location>
    <ligand>
        <name>substrate</name>
    </ligand>
</feature>
<dbReference type="GO" id="GO:0005737">
    <property type="term" value="C:cytoplasm"/>
    <property type="evidence" value="ECO:0007669"/>
    <property type="project" value="InterPro"/>
</dbReference>
<dbReference type="InterPro" id="IPR029033">
    <property type="entry name" value="His_PPase_superfam"/>
</dbReference>
<keyword evidence="1" id="KW-0378">Hydrolase</keyword>
<dbReference type="InterPro" id="IPR013078">
    <property type="entry name" value="His_Pase_superF_clade-1"/>
</dbReference>
<dbReference type="SMART" id="SM00855">
    <property type="entry name" value="PGAM"/>
    <property type="match status" value="1"/>
</dbReference>
<dbReference type="Pfam" id="PF00300">
    <property type="entry name" value="His_Phos_1"/>
    <property type="match status" value="1"/>
</dbReference>
<dbReference type="STRING" id="247633.GP2143_03753"/>
<accession>A0YDA2</accession>
<dbReference type="OrthoDB" id="92610at2"/>
<dbReference type="EMBL" id="AAVT01000004">
    <property type="protein sequence ID" value="EAW31205.1"/>
    <property type="molecule type" value="Genomic_DNA"/>
</dbReference>
<gene>
    <name evidence="3" type="ORF">GP2143_03753</name>
</gene>
<dbReference type="eggNOG" id="COG2062">
    <property type="taxonomic scope" value="Bacteria"/>
</dbReference>
<dbReference type="SUPFAM" id="SSF53254">
    <property type="entry name" value="Phosphoglycerate mutase-like"/>
    <property type="match status" value="1"/>
</dbReference>